<feature type="transmembrane region" description="Helical" evidence="1">
    <location>
        <begin position="189"/>
        <end position="212"/>
    </location>
</feature>
<feature type="transmembrane region" description="Helical" evidence="1">
    <location>
        <begin position="52"/>
        <end position="71"/>
    </location>
</feature>
<evidence type="ECO:0000256" key="1">
    <source>
        <dbReference type="SAM" id="Phobius"/>
    </source>
</evidence>
<protein>
    <submittedName>
        <fullName evidence="2">Uncharacterized protein</fullName>
    </submittedName>
</protein>
<gene>
    <name evidence="2" type="ORF">FEZ33_06310</name>
</gene>
<dbReference type="OrthoDB" id="2164897at2"/>
<accession>A0A5R9DV08</accession>
<comment type="caution">
    <text evidence="2">The sequence shown here is derived from an EMBL/GenBank/DDBJ whole genome shotgun (WGS) entry which is preliminary data.</text>
</comment>
<evidence type="ECO:0000313" key="3">
    <source>
        <dbReference type="Proteomes" id="UP000306420"/>
    </source>
</evidence>
<feature type="transmembrane region" description="Helical" evidence="1">
    <location>
        <begin position="128"/>
        <end position="148"/>
    </location>
</feature>
<dbReference type="EMBL" id="VBSP01000018">
    <property type="protein sequence ID" value="TLQ41230.1"/>
    <property type="molecule type" value="Genomic_DNA"/>
</dbReference>
<evidence type="ECO:0000313" key="2">
    <source>
        <dbReference type="EMBL" id="TLQ41230.1"/>
    </source>
</evidence>
<dbReference type="InterPro" id="IPR046283">
    <property type="entry name" value="DUF6320"/>
</dbReference>
<feature type="transmembrane region" description="Helical" evidence="1">
    <location>
        <begin position="77"/>
        <end position="96"/>
    </location>
</feature>
<name>A0A5R9DV08_9LACT</name>
<feature type="transmembrane region" description="Helical" evidence="1">
    <location>
        <begin position="105"/>
        <end position="122"/>
    </location>
</feature>
<sequence>MMRKCPECQVSVKGEWDKCPLCEAPLDSNIPVTSSSMPDVPLQFNRRFITQFLMAFSLIVVAVILGIGLLYHGRIQLFQGAAFGIITMWLAVLTLIRKRRNIAKSLLYLLIILSLMCIYLDYTIGWSAWSLTYAVPIICSSTLISMIITARMTRMKPGDYVLYWAAVAILSLVPIIFLLIGWIQFKTPSLISFGFGLIVLIYMLVTKGQVIWGEIKKRTFI</sequence>
<dbReference type="Proteomes" id="UP000306420">
    <property type="component" value="Unassembled WGS sequence"/>
</dbReference>
<feature type="transmembrane region" description="Helical" evidence="1">
    <location>
        <begin position="160"/>
        <end position="183"/>
    </location>
</feature>
<keyword evidence="1" id="KW-0472">Membrane</keyword>
<dbReference type="Pfam" id="PF19845">
    <property type="entry name" value="DUF6320"/>
    <property type="match status" value="1"/>
</dbReference>
<dbReference type="RefSeq" id="WP_138404558.1">
    <property type="nucleotide sequence ID" value="NZ_VBSP01000018.1"/>
</dbReference>
<dbReference type="AlphaFoldDB" id="A0A5R9DV08"/>
<proteinExistence type="predicted"/>
<reference evidence="2 3" key="1">
    <citation type="submission" date="2019-05" db="EMBL/GenBank/DDBJ databases">
        <title>The metagenome of a microbial culture collection derived from dairy environment covers the genomic content of the human microbiome.</title>
        <authorList>
            <person name="Roder T."/>
            <person name="Wuthrich D."/>
            <person name="Sattari Z."/>
            <person name="Von Ah U."/>
            <person name="Bar C."/>
            <person name="Ronchi F."/>
            <person name="Macpherson A.J."/>
            <person name="Ganal-Vonarburg S.C."/>
            <person name="Bruggmann R."/>
            <person name="Vergeres G."/>
        </authorList>
    </citation>
    <scope>NUCLEOTIDE SEQUENCE [LARGE SCALE GENOMIC DNA]</scope>
    <source>
        <strain evidence="2 3">FAM 24227</strain>
    </source>
</reference>
<keyword evidence="1" id="KW-1133">Transmembrane helix</keyword>
<keyword evidence="1" id="KW-0812">Transmembrane</keyword>
<organism evidence="2 3">
    <name type="scientific">Ruoffia tabacinasalis</name>
    <dbReference type="NCBI Taxonomy" id="87458"/>
    <lineage>
        <taxon>Bacteria</taxon>
        <taxon>Bacillati</taxon>
        <taxon>Bacillota</taxon>
        <taxon>Bacilli</taxon>
        <taxon>Lactobacillales</taxon>
        <taxon>Aerococcaceae</taxon>
        <taxon>Ruoffia</taxon>
    </lineage>
</organism>